<dbReference type="PANTHER" id="PTHR39559">
    <property type="match status" value="1"/>
</dbReference>
<evidence type="ECO:0000256" key="6">
    <source>
        <dbReference type="ARBA" id="ARBA00022741"/>
    </source>
</evidence>
<feature type="binding site" evidence="11">
    <location>
        <position position="336"/>
    </location>
    <ligand>
        <name>ATP</name>
        <dbReference type="ChEBI" id="CHEBI:30616"/>
    </ligand>
</feature>
<organism evidence="14 15">
    <name type="scientific">Pseudidiomarina taiwanensis</name>
    <dbReference type="NCBI Taxonomy" id="337250"/>
    <lineage>
        <taxon>Bacteria</taxon>
        <taxon>Pseudomonadati</taxon>
        <taxon>Pseudomonadota</taxon>
        <taxon>Gammaproteobacteria</taxon>
        <taxon>Alteromonadales</taxon>
        <taxon>Idiomarinaceae</taxon>
        <taxon>Pseudidiomarina</taxon>
    </lineage>
</organism>
<comment type="caution">
    <text evidence="14">The sequence shown here is derived from an EMBL/GenBank/DDBJ whole genome shotgun (WGS) entry which is preliminary data.</text>
</comment>
<evidence type="ECO:0000256" key="10">
    <source>
        <dbReference type="ARBA" id="ARBA00022912"/>
    </source>
</evidence>
<dbReference type="RefSeq" id="WP_126828620.1">
    <property type="nucleotide sequence ID" value="NZ_PIQG01000005.1"/>
</dbReference>
<dbReference type="Proteomes" id="UP000288279">
    <property type="component" value="Unassembled WGS sequence"/>
</dbReference>
<comment type="similarity">
    <text evidence="11">Belongs to the AceK family.</text>
</comment>
<dbReference type="OrthoDB" id="5287793at2"/>
<dbReference type="PIRSF" id="PIRSF000719">
    <property type="entry name" value="AceK"/>
    <property type="match status" value="1"/>
</dbReference>
<keyword evidence="10 11" id="KW-0904">Protein phosphatase</keyword>
<keyword evidence="4 11" id="KW-0816">Tricarboxylic acid cycle</keyword>
<reference evidence="14 15" key="1">
    <citation type="journal article" date="2011" name="Front. Microbiol.">
        <title>Genomic signatures of strain selection and enhancement in Bacillus atrophaeus var. globigii, a historical biowarfare simulant.</title>
        <authorList>
            <person name="Gibbons H.S."/>
            <person name="Broomall S.M."/>
            <person name="McNew L.A."/>
            <person name="Daligault H."/>
            <person name="Chapman C."/>
            <person name="Bruce D."/>
            <person name="Karavis M."/>
            <person name="Krepps M."/>
            <person name="McGregor P.A."/>
            <person name="Hong C."/>
            <person name="Park K.H."/>
            <person name="Akmal A."/>
            <person name="Feldman A."/>
            <person name="Lin J.S."/>
            <person name="Chang W.E."/>
            <person name="Higgs B.W."/>
            <person name="Demirev P."/>
            <person name="Lindquist J."/>
            <person name="Liem A."/>
            <person name="Fochler E."/>
            <person name="Read T.D."/>
            <person name="Tapia R."/>
            <person name="Johnson S."/>
            <person name="Bishop-Lilly K.A."/>
            <person name="Detter C."/>
            <person name="Han C."/>
            <person name="Sozhamannan S."/>
            <person name="Rosenzweig C.N."/>
            <person name="Skowronski E.W."/>
        </authorList>
    </citation>
    <scope>NUCLEOTIDE SEQUENCE [LARGE SCALE GENOMIC DNA]</scope>
    <source>
        <strain evidence="14 15">PIT1</strain>
    </source>
</reference>
<feature type="domain" description="Isocitrate dehydrogenase kinase/phosphatase (AceK) regulatory" evidence="13">
    <location>
        <begin position="7"/>
        <end position="306"/>
    </location>
</feature>
<comment type="catalytic activity">
    <reaction evidence="11">
        <text>L-seryl-[isocitrate dehydrogenase] + ATP = O-phospho-L-seryl-[isocitrate dehydrogenase] + ADP + H(+)</text>
        <dbReference type="Rhea" id="RHEA:43540"/>
        <dbReference type="Rhea" id="RHEA-COMP:10605"/>
        <dbReference type="Rhea" id="RHEA-COMP:10606"/>
        <dbReference type="ChEBI" id="CHEBI:15378"/>
        <dbReference type="ChEBI" id="CHEBI:29999"/>
        <dbReference type="ChEBI" id="CHEBI:30616"/>
        <dbReference type="ChEBI" id="CHEBI:83421"/>
        <dbReference type="ChEBI" id="CHEBI:456216"/>
        <dbReference type="EC" id="2.7.11.5"/>
    </reaction>
</comment>
<evidence type="ECO:0000256" key="1">
    <source>
        <dbReference type="ARBA" id="ARBA00022435"/>
    </source>
</evidence>
<keyword evidence="1 11" id="KW-0329">Glyoxylate bypass</keyword>
<keyword evidence="8 11" id="KW-0378">Hydrolase</keyword>
<dbReference type="GO" id="GO:0008772">
    <property type="term" value="F:[isocitrate dehydrogenase (NADP+)] kinase activity"/>
    <property type="evidence" value="ECO:0007669"/>
    <property type="project" value="UniProtKB-UniRule"/>
</dbReference>
<sequence>MNSETLARAILDGFHQHYQRFQAVTASAGRYFAKGDWQAMHEASRERIHFYDQRVQATTVQLAQLTQQTFDPEVWQETRQYYQRLLCFHPQAELAETFYNSVFCHLYHRRYFNNAYIFVNSTLEAGLPQAMETEYRSYFPIIEGMAGTMQRILEQTDLGCDFANLGLDIELLVAAFAAELDASVLISEAFRIDVLRHPFYRNKAAYIVGRLVTETQMLPFILPILRTSEGTVYVDALITDRQQMAIIFGFARTYFFVETRAPSALVEFLKQLLPNKTKAELYSAIGFHKQSKTEFYREFLALLEQPNQAEELVSAAGVKGMVMEVFTLPSFPYVFKVIKDRFGGNKAMSRQTVIDRYRMVKQHDRAGRMADTYEFTDVAIPRARFATELLAELNQTIAGSLEFQDDKVIIKHLFVERRMVPLNLFLEQADASEAELALADYGQAIKDMIAANIFPGDMLIKNFGLTRHRRVVFYDYDEVRYLTDMAFYPLPDESEVNFGAGPDDVFPAQLPTFSIPNPDHRKLFLKHHPELVDPHYWRSQQAQINNGVTPDVFPYPQTIRFNRTD</sequence>
<dbReference type="InterPro" id="IPR010452">
    <property type="entry name" value="Isocitrate_DH_AceK"/>
</dbReference>
<evidence type="ECO:0000256" key="2">
    <source>
        <dbReference type="ARBA" id="ARBA00022490"/>
    </source>
</evidence>
<comment type="function">
    <text evidence="11">Bifunctional enzyme which can phosphorylate or dephosphorylate isocitrate dehydrogenase (IDH) on a specific serine residue. This is a regulatory mechanism which enables bacteria to bypass the Krebs cycle via the glyoxylate shunt in response to the source of carbon. When bacteria are grown on glucose, IDH is fully active and unphosphorylated, but when grown on acetate or ethanol, the activity of IDH declines drastically concomitant with its phosphorylation.</text>
</comment>
<dbReference type="GO" id="GO:0004721">
    <property type="term" value="F:phosphoprotein phosphatase activity"/>
    <property type="evidence" value="ECO:0007669"/>
    <property type="project" value="UniProtKB-KW"/>
</dbReference>
<dbReference type="AlphaFoldDB" id="A0A432ZEC5"/>
<keyword evidence="3 11" id="KW-0723">Serine/threonine-protein kinase</keyword>
<feature type="binding site" evidence="11">
    <location>
        <begin position="315"/>
        <end position="321"/>
    </location>
    <ligand>
        <name>ATP</name>
        <dbReference type="ChEBI" id="CHEBI:30616"/>
    </ligand>
</feature>
<comment type="subcellular location">
    <subcellularLocation>
        <location evidence="11">Cytoplasm</location>
    </subcellularLocation>
</comment>
<feature type="active site" evidence="11">
    <location>
        <position position="371"/>
    </location>
</feature>
<dbReference type="GO" id="GO:0005524">
    <property type="term" value="F:ATP binding"/>
    <property type="evidence" value="ECO:0007669"/>
    <property type="project" value="UniProtKB-UniRule"/>
</dbReference>
<dbReference type="NCBIfam" id="NF002804">
    <property type="entry name" value="PRK02946.1"/>
    <property type="match status" value="1"/>
</dbReference>
<dbReference type="Pfam" id="PF06315">
    <property type="entry name" value="AceK_kinase"/>
    <property type="match status" value="1"/>
</dbReference>
<dbReference type="PANTHER" id="PTHR39559:SF1">
    <property type="entry name" value="ISOCITRATE DEHYDROGENASE KINASE_PHOSPHATASE"/>
    <property type="match status" value="1"/>
</dbReference>
<evidence type="ECO:0000256" key="11">
    <source>
        <dbReference type="HAMAP-Rule" id="MF_00747"/>
    </source>
</evidence>
<dbReference type="GO" id="GO:0006099">
    <property type="term" value="P:tricarboxylic acid cycle"/>
    <property type="evidence" value="ECO:0007669"/>
    <property type="project" value="UniProtKB-UniRule"/>
</dbReference>
<evidence type="ECO:0000256" key="8">
    <source>
        <dbReference type="ARBA" id="ARBA00022801"/>
    </source>
</evidence>
<evidence type="ECO:0000259" key="13">
    <source>
        <dbReference type="Pfam" id="PF20423"/>
    </source>
</evidence>
<dbReference type="EMBL" id="PIQG01000005">
    <property type="protein sequence ID" value="RUO75712.1"/>
    <property type="molecule type" value="Genomic_DNA"/>
</dbReference>
<gene>
    <name evidence="11" type="primary">aceK</name>
    <name evidence="14" type="ORF">CWI83_10080</name>
</gene>
<evidence type="ECO:0000256" key="4">
    <source>
        <dbReference type="ARBA" id="ARBA00022532"/>
    </source>
</evidence>
<dbReference type="EC" id="2.7.11.5" evidence="11"/>
<evidence type="ECO:0000256" key="7">
    <source>
        <dbReference type="ARBA" id="ARBA00022777"/>
    </source>
</evidence>
<evidence type="ECO:0000256" key="3">
    <source>
        <dbReference type="ARBA" id="ARBA00022527"/>
    </source>
</evidence>
<dbReference type="GO" id="GO:0016208">
    <property type="term" value="F:AMP binding"/>
    <property type="evidence" value="ECO:0007669"/>
    <property type="project" value="TreeGrafter"/>
</dbReference>
<keyword evidence="2 11" id="KW-0963">Cytoplasm</keyword>
<dbReference type="GO" id="GO:0004674">
    <property type="term" value="F:protein serine/threonine kinase activity"/>
    <property type="evidence" value="ECO:0007669"/>
    <property type="project" value="UniProtKB-KW"/>
</dbReference>
<dbReference type="HAMAP" id="MF_00747">
    <property type="entry name" value="AceK"/>
    <property type="match status" value="1"/>
</dbReference>
<evidence type="ECO:0000313" key="15">
    <source>
        <dbReference type="Proteomes" id="UP000288279"/>
    </source>
</evidence>
<keyword evidence="9 11" id="KW-0067">ATP-binding</keyword>
<evidence type="ECO:0000259" key="12">
    <source>
        <dbReference type="Pfam" id="PF06315"/>
    </source>
</evidence>
<dbReference type="InterPro" id="IPR046855">
    <property type="entry name" value="AceK_kinase"/>
</dbReference>
<name>A0A432ZEC5_9GAMM</name>
<dbReference type="GO" id="GO:0006097">
    <property type="term" value="P:glyoxylate cycle"/>
    <property type="evidence" value="ECO:0007669"/>
    <property type="project" value="UniProtKB-UniRule"/>
</dbReference>
<accession>A0A432ZEC5</accession>
<evidence type="ECO:0000256" key="9">
    <source>
        <dbReference type="ARBA" id="ARBA00022840"/>
    </source>
</evidence>
<dbReference type="GO" id="GO:0005737">
    <property type="term" value="C:cytoplasm"/>
    <property type="evidence" value="ECO:0007669"/>
    <property type="project" value="UniProtKB-SubCell"/>
</dbReference>
<proteinExistence type="inferred from homology"/>
<dbReference type="GO" id="GO:0006006">
    <property type="term" value="P:glucose metabolic process"/>
    <property type="evidence" value="ECO:0007669"/>
    <property type="project" value="InterPro"/>
</dbReference>
<keyword evidence="6 11" id="KW-0547">Nucleotide-binding</keyword>
<keyword evidence="15" id="KW-1185">Reference proteome</keyword>
<evidence type="ECO:0000256" key="5">
    <source>
        <dbReference type="ARBA" id="ARBA00022679"/>
    </source>
</evidence>
<dbReference type="InterPro" id="IPR046854">
    <property type="entry name" value="AceK_regulatory"/>
</dbReference>
<feature type="domain" description="Isocitrate dehydrogenase kinase/phosphatase (AceK) kinase" evidence="12">
    <location>
        <begin position="311"/>
        <end position="557"/>
    </location>
</feature>
<protein>
    <recommendedName>
        <fullName evidence="11">Isocitrate dehydrogenase kinase/phosphatase</fullName>
        <shortName evidence="11">IDH kinase/phosphatase</shortName>
        <shortName evidence="11">IDHK/P</shortName>
        <ecNumber evidence="11">2.7.11.5</ecNumber>
        <ecNumber evidence="11">3.1.3.-</ecNumber>
    </recommendedName>
</protein>
<dbReference type="EC" id="3.1.3.-" evidence="11"/>
<keyword evidence="7 11" id="KW-0418">Kinase</keyword>
<keyword evidence="5 11" id="KW-0808">Transferase</keyword>
<evidence type="ECO:0000313" key="14">
    <source>
        <dbReference type="EMBL" id="RUO75712.1"/>
    </source>
</evidence>
<dbReference type="Pfam" id="PF20423">
    <property type="entry name" value="AceK_regulatory"/>
    <property type="match status" value="1"/>
</dbReference>